<dbReference type="Pfam" id="PF00569">
    <property type="entry name" value="ZZ"/>
    <property type="match status" value="1"/>
</dbReference>
<gene>
    <name evidence="8" type="ORF">ALAG00032_LOCUS916</name>
</gene>
<name>A0A7S3JQN1_9STRA</name>
<evidence type="ECO:0000259" key="7">
    <source>
        <dbReference type="PROSITE" id="PS50135"/>
    </source>
</evidence>
<dbReference type="EMBL" id="HBIJ01001232">
    <property type="protein sequence ID" value="CAE0360187.1"/>
    <property type="molecule type" value="Transcribed_RNA"/>
</dbReference>
<protein>
    <recommendedName>
        <fullName evidence="7">ZZ-type domain-containing protein</fullName>
    </recommendedName>
</protein>
<dbReference type="Gene3D" id="3.30.60.90">
    <property type="match status" value="1"/>
</dbReference>
<dbReference type="InterPro" id="IPR043145">
    <property type="entry name" value="Znf_ZZ_sf"/>
</dbReference>
<feature type="domain" description="ZZ-type" evidence="7">
    <location>
        <begin position="46"/>
        <end position="104"/>
    </location>
</feature>
<evidence type="ECO:0000256" key="6">
    <source>
        <dbReference type="SAM" id="MobiDB-lite"/>
    </source>
</evidence>
<keyword evidence="2 4" id="KW-0863">Zinc-finger</keyword>
<evidence type="ECO:0000256" key="2">
    <source>
        <dbReference type="ARBA" id="ARBA00022771"/>
    </source>
</evidence>
<evidence type="ECO:0000256" key="1">
    <source>
        <dbReference type="ARBA" id="ARBA00022723"/>
    </source>
</evidence>
<dbReference type="Pfam" id="PF02810">
    <property type="entry name" value="SEC-C"/>
    <property type="match status" value="1"/>
</dbReference>
<sequence length="161" mass="17695">MEKASHSAGDEQLLELRKKEIAEKVAKAKAERERVENERLNYFGTHKGISCDGCGAPAPIVGYRYHCKSCANHDVCENCFSAWDNGKGTVSNILNQQKLSTNPADHHFVLHKDKGFKPMAKGAGARDLPSSKKIKPNDPCTCDSGKKFKKCCGSVTRSQNN</sequence>
<reference evidence="8" key="1">
    <citation type="submission" date="2021-01" db="EMBL/GenBank/DDBJ databases">
        <authorList>
            <person name="Corre E."/>
            <person name="Pelletier E."/>
            <person name="Niang G."/>
            <person name="Scheremetjew M."/>
            <person name="Finn R."/>
            <person name="Kale V."/>
            <person name="Holt S."/>
            <person name="Cochrane G."/>
            <person name="Meng A."/>
            <person name="Brown T."/>
            <person name="Cohen L."/>
        </authorList>
    </citation>
    <scope>NUCLEOTIDE SEQUENCE</scope>
    <source>
        <strain evidence="8">CCMP1510</strain>
    </source>
</reference>
<feature type="region of interest" description="Disordered" evidence="6">
    <location>
        <begin position="119"/>
        <end position="145"/>
    </location>
</feature>
<evidence type="ECO:0000256" key="3">
    <source>
        <dbReference type="ARBA" id="ARBA00022833"/>
    </source>
</evidence>
<dbReference type="InterPro" id="IPR004027">
    <property type="entry name" value="SEC_C_motif"/>
</dbReference>
<proteinExistence type="predicted"/>
<feature type="coiled-coil region" evidence="5">
    <location>
        <begin position="11"/>
        <end position="38"/>
    </location>
</feature>
<dbReference type="InterPro" id="IPR000433">
    <property type="entry name" value="Znf_ZZ"/>
</dbReference>
<dbReference type="GO" id="GO:0008270">
    <property type="term" value="F:zinc ion binding"/>
    <property type="evidence" value="ECO:0007669"/>
    <property type="project" value="UniProtKB-KW"/>
</dbReference>
<accession>A0A7S3JQN1</accession>
<dbReference type="SUPFAM" id="SSF103642">
    <property type="entry name" value="Sec-C motif"/>
    <property type="match status" value="1"/>
</dbReference>
<keyword evidence="5" id="KW-0175">Coiled coil</keyword>
<dbReference type="SUPFAM" id="SSF57850">
    <property type="entry name" value="RING/U-box"/>
    <property type="match status" value="1"/>
</dbReference>
<evidence type="ECO:0000256" key="4">
    <source>
        <dbReference type="PROSITE-ProRule" id="PRU00228"/>
    </source>
</evidence>
<dbReference type="SMART" id="SM00291">
    <property type="entry name" value="ZnF_ZZ"/>
    <property type="match status" value="1"/>
</dbReference>
<evidence type="ECO:0000256" key="5">
    <source>
        <dbReference type="SAM" id="Coils"/>
    </source>
</evidence>
<dbReference type="AlphaFoldDB" id="A0A7S3JQN1"/>
<keyword evidence="3" id="KW-0862">Zinc</keyword>
<keyword evidence="1" id="KW-0479">Metal-binding</keyword>
<evidence type="ECO:0000313" key="8">
    <source>
        <dbReference type="EMBL" id="CAE0360187.1"/>
    </source>
</evidence>
<dbReference type="PROSITE" id="PS50135">
    <property type="entry name" value="ZF_ZZ_2"/>
    <property type="match status" value="1"/>
</dbReference>
<organism evidence="8">
    <name type="scientific">Aureoumbra lagunensis</name>
    <dbReference type="NCBI Taxonomy" id="44058"/>
    <lineage>
        <taxon>Eukaryota</taxon>
        <taxon>Sar</taxon>
        <taxon>Stramenopiles</taxon>
        <taxon>Ochrophyta</taxon>
        <taxon>Pelagophyceae</taxon>
        <taxon>Pelagomonadales</taxon>
        <taxon>Aureoumbra</taxon>
    </lineage>
</organism>